<evidence type="ECO:0000256" key="1">
    <source>
        <dbReference type="SAM" id="MobiDB-lite"/>
    </source>
</evidence>
<accession>A0AAV3QV48</accession>
<evidence type="ECO:0000313" key="3">
    <source>
        <dbReference type="Proteomes" id="UP001454036"/>
    </source>
</evidence>
<dbReference type="EMBL" id="BAABME010005886">
    <property type="protein sequence ID" value="GAA0166881.1"/>
    <property type="molecule type" value="Genomic_DNA"/>
</dbReference>
<dbReference type="AlphaFoldDB" id="A0AAV3QV48"/>
<keyword evidence="3" id="KW-1185">Reference proteome</keyword>
<organism evidence="2 3">
    <name type="scientific">Lithospermum erythrorhizon</name>
    <name type="common">Purple gromwell</name>
    <name type="synonym">Lithospermum officinale var. erythrorhizon</name>
    <dbReference type="NCBI Taxonomy" id="34254"/>
    <lineage>
        <taxon>Eukaryota</taxon>
        <taxon>Viridiplantae</taxon>
        <taxon>Streptophyta</taxon>
        <taxon>Embryophyta</taxon>
        <taxon>Tracheophyta</taxon>
        <taxon>Spermatophyta</taxon>
        <taxon>Magnoliopsida</taxon>
        <taxon>eudicotyledons</taxon>
        <taxon>Gunneridae</taxon>
        <taxon>Pentapetalae</taxon>
        <taxon>asterids</taxon>
        <taxon>lamiids</taxon>
        <taxon>Boraginales</taxon>
        <taxon>Boraginaceae</taxon>
        <taxon>Boraginoideae</taxon>
        <taxon>Lithospermeae</taxon>
        <taxon>Lithospermum</taxon>
    </lineage>
</organism>
<proteinExistence type="predicted"/>
<feature type="region of interest" description="Disordered" evidence="1">
    <location>
        <begin position="87"/>
        <end position="140"/>
    </location>
</feature>
<name>A0AAV3QV48_LITER</name>
<reference evidence="2 3" key="1">
    <citation type="submission" date="2024-01" db="EMBL/GenBank/DDBJ databases">
        <title>The complete chloroplast genome sequence of Lithospermum erythrorhizon: insights into the phylogenetic relationship among Boraginaceae species and the maternal lineages of purple gromwells.</title>
        <authorList>
            <person name="Okada T."/>
            <person name="Watanabe K."/>
        </authorList>
    </citation>
    <scope>NUCLEOTIDE SEQUENCE [LARGE SCALE GENOMIC DNA]</scope>
</reference>
<feature type="region of interest" description="Disordered" evidence="1">
    <location>
        <begin position="1"/>
        <end position="38"/>
    </location>
</feature>
<protein>
    <submittedName>
        <fullName evidence="2">Uncharacterized protein</fullName>
    </submittedName>
</protein>
<sequence>MEIDGCNGNNPQRNDGLDLGDLHDQPLNDAPTDIPKPVNLRTGEIVPAVGNLHPPKMSGIYHEMTKAFITSMMQQLREQLPQLRRENPVEKWGPSRRSLGFQQNPEVEFEVQPAGRGSLPEIFSWPTTEMCHPGGGSNGG</sequence>
<dbReference type="Proteomes" id="UP001454036">
    <property type="component" value="Unassembled WGS sequence"/>
</dbReference>
<evidence type="ECO:0000313" key="2">
    <source>
        <dbReference type="EMBL" id="GAA0166881.1"/>
    </source>
</evidence>
<gene>
    <name evidence="2" type="ORF">LIER_21941</name>
</gene>
<comment type="caution">
    <text evidence="2">The sequence shown here is derived from an EMBL/GenBank/DDBJ whole genome shotgun (WGS) entry which is preliminary data.</text>
</comment>